<dbReference type="Gene3D" id="2.40.70.10">
    <property type="entry name" value="Acid Proteases"/>
    <property type="match status" value="1"/>
</dbReference>
<organism evidence="1 2">
    <name type="scientific">Sphingomonas limnosediminicola</name>
    <dbReference type="NCBI Taxonomy" id="940133"/>
    <lineage>
        <taxon>Bacteria</taxon>
        <taxon>Pseudomonadati</taxon>
        <taxon>Pseudomonadota</taxon>
        <taxon>Alphaproteobacteria</taxon>
        <taxon>Sphingomonadales</taxon>
        <taxon>Sphingomonadaceae</taxon>
        <taxon>Sphingomonas</taxon>
    </lineage>
</organism>
<dbReference type="Proteomes" id="UP001500827">
    <property type="component" value="Unassembled WGS sequence"/>
</dbReference>
<dbReference type="NCBIfam" id="TIGR02281">
    <property type="entry name" value="clan_AA_DTGA"/>
    <property type="match status" value="1"/>
</dbReference>
<protein>
    <recommendedName>
        <fullName evidence="3">Peptidase A2 domain-containing protein</fullName>
    </recommendedName>
</protein>
<dbReference type="InterPro" id="IPR001969">
    <property type="entry name" value="Aspartic_peptidase_AS"/>
</dbReference>
<dbReference type="InterPro" id="IPR034122">
    <property type="entry name" value="Retropepsin-like_bacterial"/>
</dbReference>
<name>A0ABP7L4V4_9SPHN</name>
<reference evidence="2" key="1">
    <citation type="journal article" date="2019" name="Int. J. Syst. Evol. Microbiol.">
        <title>The Global Catalogue of Microorganisms (GCM) 10K type strain sequencing project: providing services to taxonomists for standard genome sequencing and annotation.</title>
        <authorList>
            <consortium name="The Broad Institute Genomics Platform"/>
            <consortium name="The Broad Institute Genome Sequencing Center for Infectious Disease"/>
            <person name="Wu L."/>
            <person name="Ma J."/>
        </authorList>
    </citation>
    <scope>NUCLEOTIDE SEQUENCE [LARGE SCALE GENOMIC DNA]</scope>
    <source>
        <strain evidence="2">JCM 17543</strain>
    </source>
</reference>
<dbReference type="EMBL" id="BAABBM010000001">
    <property type="protein sequence ID" value="GAA3893228.1"/>
    <property type="molecule type" value="Genomic_DNA"/>
</dbReference>
<evidence type="ECO:0008006" key="3">
    <source>
        <dbReference type="Google" id="ProtNLM"/>
    </source>
</evidence>
<comment type="caution">
    <text evidence="1">The sequence shown here is derived from an EMBL/GenBank/DDBJ whole genome shotgun (WGS) entry which is preliminary data.</text>
</comment>
<dbReference type="CDD" id="cd05483">
    <property type="entry name" value="retropepsin_like_bacteria"/>
    <property type="match status" value="1"/>
</dbReference>
<dbReference type="PROSITE" id="PS00141">
    <property type="entry name" value="ASP_PROTEASE"/>
    <property type="match status" value="1"/>
</dbReference>
<sequence length="125" mass="13052">MADVVIARSGDHHYYADGSVNGHPVHFMIDTGASATALTEDDAKAVGIAVDPSKFEVIGDGASGIVRGQYVELRSIDLNGLRQEDAKAVVVQGASVSLLGQPFLETVGEIVIRDGEMRLTGKAGT</sequence>
<dbReference type="InterPro" id="IPR011969">
    <property type="entry name" value="Clan_AA_Asp_peptidase_C"/>
</dbReference>
<dbReference type="Pfam" id="PF13975">
    <property type="entry name" value="gag-asp_proteas"/>
    <property type="match status" value="1"/>
</dbReference>
<accession>A0ABP7L4V4</accession>
<dbReference type="InterPro" id="IPR021109">
    <property type="entry name" value="Peptidase_aspartic_dom_sf"/>
</dbReference>
<dbReference type="SUPFAM" id="SSF50630">
    <property type="entry name" value="Acid proteases"/>
    <property type="match status" value="1"/>
</dbReference>
<dbReference type="RefSeq" id="WP_344698637.1">
    <property type="nucleotide sequence ID" value="NZ_BAABBM010000001.1"/>
</dbReference>
<evidence type="ECO:0000313" key="2">
    <source>
        <dbReference type="Proteomes" id="UP001500827"/>
    </source>
</evidence>
<keyword evidence="2" id="KW-1185">Reference proteome</keyword>
<evidence type="ECO:0000313" key="1">
    <source>
        <dbReference type="EMBL" id="GAA3893228.1"/>
    </source>
</evidence>
<proteinExistence type="predicted"/>
<gene>
    <name evidence="1" type="ORF">GCM10022276_10520</name>
</gene>